<sequence length="54" mass="5692">MTTAMASAGSNPGSTTRRNTSGPTAASFWHTAATRRRCSPPVTEEANTSRQRPA</sequence>
<evidence type="ECO:0000313" key="2">
    <source>
        <dbReference type="EMBL" id="JAD15530.1"/>
    </source>
</evidence>
<organism evidence="2">
    <name type="scientific">Arundo donax</name>
    <name type="common">Giant reed</name>
    <name type="synonym">Donax arundinaceus</name>
    <dbReference type="NCBI Taxonomy" id="35708"/>
    <lineage>
        <taxon>Eukaryota</taxon>
        <taxon>Viridiplantae</taxon>
        <taxon>Streptophyta</taxon>
        <taxon>Embryophyta</taxon>
        <taxon>Tracheophyta</taxon>
        <taxon>Spermatophyta</taxon>
        <taxon>Magnoliopsida</taxon>
        <taxon>Liliopsida</taxon>
        <taxon>Poales</taxon>
        <taxon>Poaceae</taxon>
        <taxon>PACMAD clade</taxon>
        <taxon>Arundinoideae</taxon>
        <taxon>Arundineae</taxon>
        <taxon>Arundo</taxon>
    </lineage>
</organism>
<dbReference type="AlphaFoldDB" id="A0A0A9U8F9"/>
<name>A0A0A9U8F9_ARUDO</name>
<protein>
    <submittedName>
        <fullName evidence="2">Uncharacterized protein</fullName>
    </submittedName>
</protein>
<reference evidence="2" key="1">
    <citation type="submission" date="2014-09" db="EMBL/GenBank/DDBJ databases">
        <authorList>
            <person name="Magalhaes I.L.F."/>
            <person name="Oliveira U."/>
            <person name="Santos F.R."/>
            <person name="Vidigal T.H.D.A."/>
            <person name="Brescovit A.D."/>
            <person name="Santos A.J."/>
        </authorList>
    </citation>
    <scope>NUCLEOTIDE SEQUENCE</scope>
    <source>
        <tissue evidence="2">Shoot tissue taken approximately 20 cm above the soil surface</tissue>
    </source>
</reference>
<reference evidence="2" key="2">
    <citation type="journal article" date="2015" name="Data Brief">
        <title>Shoot transcriptome of the giant reed, Arundo donax.</title>
        <authorList>
            <person name="Barrero R.A."/>
            <person name="Guerrero F.D."/>
            <person name="Moolhuijzen P."/>
            <person name="Goolsby J.A."/>
            <person name="Tidwell J."/>
            <person name="Bellgard S.E."/>
            <person name="Bellgard M.I."/>
        </authorList>
    </citation>
    <scope>NUCLEOTIDE SEQUENCE</scope>
    <source>
        <tissue evidence="2">Shoot tissue taken approximately 20 cm above the soil surface</tissue>
    </source>
</reference>
<feature type="region of interest" description="Disordered" evidence="1">
    <location>
        <begin position="1"/>
        <end position="54"/>
    </location>
</feature>
<evidence type="ECO:0000256" key="1">
    <source>
        <dbReference type="SAM" id="MobiDB-lite"/>
    </source>
</evidence>
<feature type="compositionally biased region" description="Polar residues" evidence="1">
    <location>
        <begin position="1"/>
        <end position="24"/>
    </location>
</feature>
<proteinExistence type="predicted"/>
<accession>A0A0A9U8F9</accession>
<dbReference type="EMBL" id="GBRH01282365">
    <property type="protein sequence ID" value="JAD15530.1"/>
    <property type="molecule type" value="Transcribed_RNA"/>
</dbReference>
<feature type="compositionally biased region" description="Polar residues" evidence="1">
    <location>
        <begin position="45"/>
        <end position="54"/>
    </location>
</feature>